<dbReference type="PANTHER" id="PTHR23291:SF112">
    <property type="entry name" value="GROWTH HORMONE-INDUCIBLE TRANSMEMBRANE PROTEIN"/>
    <property type="match status" value="1"/>
</dbReference>
<dbReference type="InParanoid" id="A0A078B540"/>
<comment type="caution">
    <text evidence="5">Lacks conserved residue(s) required for the propagation of feature annotation.</text>
</comment>
<comment type="subcellular location">
    <subcellularLocation>
        <location evidence="1">Membrane</location>
        <topology evidence="1">Multi-pass membrane protein</topology>
    </subcellularLocation>
</comment>
<accession>A0A078B540</accession>
<evidence type="ECO:0000256" key="1">
    <source>
        <dbReference type="ARBA" id="ARBA00004141"/>
    </source>
</evidence>
<feature type="transmembrane region" description="Helical" evidence="5">
    <location>
        <begin position="107"/>
        <end position="127"/>
    </location>
</feature>
<keyword evidence="3 5" id="KW-1133">Transmembrane helix</keyword>
<dbReference type="Pfam" id="PF01027">
    <property type="entry name" value="Bax1-I"/>
    <property type="match status" value="1"/>
</dbReference>
<feature type="transmembrane region" description="Helical" evidence="5">
    <location>
        <begin position="163"/>
        <end position="183"/>
    </location>
</feature>
<protein>
    <submittedName>
        <fullName evidence="6">Uncharacterized protein</fullName>
    </submittedName>
</protein>
<dbReference type="AlphaFoldDB" id="A0A078B540"/>
<gene>
    <name evidence="6" type="primary">Contig9374.g10020</name>
    <name evidence="6" type="ORF">STYLEM_18774</name>
</gene>
<feature type="transmembrane region" description="Helical" evidence="5">
    <location>
        <begin position="195"/>
        <end position="214"/>
    </location>
</feature>
<evidence type="ECO:0000313" key="7">
    <source>
        <dbReference type="Proteomes" id="UP000039865"/>
    </source>
</evidence>
<evidence type="ECO:0000256" key="4">
    <source>
        <dbReference type="ARBA" id="ARBA00023136"/>
    </source>
</evidence>
<dbReference type="OMA" id="MIERAIC"/>
<feature type="transmembrane region" description="Helical" evidence="5">
    <location>
        <begin position="259"/>
        <end position="277"/>
    </location>
</feature>
<feature type="transmembrane region" description="Helical" evidence="5">
    <location>
        <begin position="84"/>
        <end position="101"/>
    </location>
</feature>
<feature type="transmembrane region" description="Helical" evidence="5">
    <location>
        <begin position="33"/>
        <end position="52"/>
    </location>
</feature>
<feature type="transmembrane region" description="Helical" evidence="5">
    <location>
        <begin position="220"/>
        <end position="238"/>
    </location>
</feature>
<evidence type="ECO:0000313" key="6">
    <source>
        <dbReference type="EMBL" id="CDW89640.1"/>
    </source>
</evidence>
<name>A0A078B540_STYLE</name>
<comment type="similarity">
    <text evidence="5">Belongs to the BI1 family.</text>
</comment>
<keyword evidence="2 5" id="KW-0812">Transmembrane</keyword>
<evidence type="ECO:0000256" key="5">
    <source>
        <dbReference type="RuleBase" id="RU004379"/>
    </source>
</evidence>
<organism evidence="6 7">
    <name type="scientific">Stylonychia lemnae</name>
    <name type="common">Ciliate</name>
    <dbReference type="NCBI Taxonomy" id="5949"/>
    <lineage>
        <taxon>Eukaryota</taxon>
        <taxon>Sar</taxon>
        <taxon>Alveolata</taxon>
        <taxon>Ciliophora</taxon>
        <taxon>Intramacronucleata</taxon>
        <taxon>Spirotrichea</taxon>
        <taxon>Stichotrichia</taxon>
        <taxon>Sporadotrichida</taxon>
        <taxon>Oxytrichidae</taxon>
        <taxon>Stylonychinae</taxon>
        <taxon>Stylonychia</taxon>
    </lineage>
</organism>
<feature type="transmembrane region" description="Helical" evidence="5">
    <location>
        <begin position="139"/>
        <end position="157"/>
    </location>
</feature>
<dbReference type="Proteomes" id="UP000039865">
    <property type="component" value="Unassembled WGS sequence"/>
</dbReference>
<proteinExistence type="inferred from homology"/>
<dbReference type="PANTHER" id="PTHR23291">
    <property type="entry name" value="BAX INHIBITOR-RELATED"/>
    <property type="match status" value="1"/>
</dbReference>
<dbReference type="GO" id="GO:0005743">
    <property type="term" value="C:mitochondrial inner membrane"/>
    <property type="evidence" value="ECO:0007669"/>
    <property type="project" value="TreeGrafter"/>
</dbReference>
<dbReference type="InterPro" id="IPR006214">
    <property type="entry name" value="Bax_inhibitor_1-related"/>
</dbReference>
<keyword evidence="4 5" id="KW-0472">Membrane</keyword>
<sequence>MFQLRNKVVQSSKSLLKDTPRKMFSSSVGGGPGFGSMALLGAGTAGLAYLMYQGHSLRRTQVSYGNQQMNFFNPVVQDRIRKTLMYFGGGLALTGGLVGAFRNSMFALNHPWMLLFGSLGLLIATQMTDYHTNPVLKHLFWGGFMASMGLSMVPLISMAGLPIVYDAMFATGLTVGGLGLVAYNAPSEQFLKWGGALGMGCAGMIGISLASMFWPSPALYNIWLYGGLVLFSAFVLYDTQKIIHNAKSKARYDPISQSIGIYLDTIILFERFLIIFMNNKKK</sequence>
<reference evidence="6 7" key="1">
    <citation type="submission" date="2014-06" db="EMBL/GenBank/DDBJ databases">
        <authorList>
            <person name="Swart Estienne"/>
        </authorList>
    </citation>
    <scope>NUCLEOTIDE SEQUENCE [LARGE SCALE GENOMIC DNA]</scope>
    <source>
        <strain evidence="6 7">130c</strain>
    </source>
</reference>
<evidence type="ECO:0000256" key="2">
    <source>
        <dbReference type="ARBA" id="ARBA00022692"/>
    </source>
</evidence>
<keyword evidence="7" id="KW-1185">Reference proteome</keyword>
<evidence type="ECO:0000256" key="3">
    <source>
        <dbReference type="ARBA" id="ARBA00022989"/>
    </source>
</evidence>
<dbReference type="OrthoDB" id="1277691at2759"/>
<dbReference type="EMBL" id="CCKQ01017743">
    <property type="protein sequence ID" value="CDW89640.1"/>
    <property type="molecule type" value="Genomic_DNA"/>
</dbReference>